<evidence type="ECO:0000256" key="2">
    <source>
        <dbReference type="ARBA" id="ARBA00023136"/>
    </source>
</evidence>
<name>A0A852UV94_9ACTN</name>
<evidence type="ECO:0000256" key="3">
    <source>
        <dbReference type="SAM" id="Phobius"/>
    </source>
</evidence>
<dbReference type="GO" id="GO:0016020">
    <property type="term" value="C:membrane"/>
    <property type="evidence" value="ECO:0007669"/>
    <property type="project" value="UniProtKB-SubCell"/>
</dbReference>
<comment type="subcellular location">
    <subcellularLocation>
        <location evidence="1">Membrane</location>
    </subcellularLocation>
</comment>
<keyword evidence="5" id="KW-1185">Reference proteome</keyword>
<gene>
    <name evidence="4" type="ORF">HDA43_002318</name>
</gene>
<dbReference type="PANTHER" id="PTHR37042">
    <property type="entry name" value="OUTER MEMBRANE PROTEIN RV1973"/>
    <property type="match status" value="1"/>
</dbReference>
<comment type="caution">
    <text evidence="4">The sequence shown here is derived from an EMBL/GenBank/DDBJ whole genome shotgun (WGS) entry which is preliminary data.</text>
</comment>
<dbReference type="EMBL" id="JACCCO010000001">
    <property type="protein sequence ID" value="NYF40159.1"/>
    <property type="molecule type" value="Genomic_DNA"/>
</dbReference>
<organism evidence="4 5">
    <name type="scientific">Streptosporangium sandarakinum</name>
    <dbReference type="NCBI Taxonomy" id="1260955"/>
    <lineage>
        <taxon>Bacteria</taxon>
        <taxon>Bacillati</taxon>
        <taxon>Actinomycetota</taxon>
        <taxon>Actinomycetes</taxon>
        <taxon>Streptosporangiales</taxon>
        <taxon>Streptosporangiaceae</taxon>
        <taxon>Streptosporangium</taxon>
    </lineage>
</organism>
<evidence type="ECO:0000313" key="5">
    <source>
        <dbReference type="Proteomes" id="UP000576393"/>
    </source>
</evidence>
<feature type="transmembrane region" description="Helical" evidence="3">
    <location>
        <begin position="41"/>
        <end position="61"/>
    </location>
</feature>
<sequence>MGLTGPVARAVRPPARVTRAGMGGGVPMNASRRRLPGPAGLAPGLLILVLLGAALWAGVGLREARAAADDREAVLRAAREHAMTLMSVGYQNVDADMRRVLDTSTGQARAEYARDAASLRETTVRDRLLRTGALRASGIVSLTGDTAVALVVGDAVVRGDGSESAPREQFYRWRMQLVRTFGGWLVSKVEQVA</sequence>
<keyword evidence="2 3" id="KW-0472">Membrane</keyword>
<dbReference type="RefSeq" id="WP_179819703.1">
    <property type="nucleotide sequence ID" value="NZ_JACCCO010000001.1"/>
</dbReference>
<evidence type="ECO:0000256" key="1">
    <source>
        <dbReference type="ARBA" id="ARBA00004370"/>
    </source>
</evidence>
<reference evidence="4 5" key="1">
    <citation type="submission" date="2020-07" db="EMBL/GenBank/DDBJ databases">
        <title>Sequencing the genomes of 1000 actinobacteria strains.</title>
        <authorList>
            <person name="Klenk H.-P."/>
        </authorList>
    </citation>
    <scope>NUCLEOTIDE SEQUENCE [LARGE SCALE GENOMIC DNA]</scope>
    <source>
        <strain evidence="4 5">DSM 45763</strain>
    </source>
</reference>
<keyword evidence="3" id="KW-1133">Transmembrane helix</keyword>
<dbReference type="Proteomes" id="UP000576393">
    <property type="component" value="Unassembled WGS sequence"/>
</dbReference>
<evidence type="ECO:0000313" key="4">
    <source>
        <dbReference type="EMBL" id="NYF40159.1"/>
    </source>
</evidence>
<accession>A0A852UV94</accession>
<proteinExistence type="predicted"/>
<keyword evidence="3" id="KW-0812">Transmembrane</keyword>
<dbReference type="AlphaFoldDB" id="A0A852UV94"/>
<protein>
    <submittedName>
        <fullName evidence="4">Mce-associated membrane protein</fullName>
    </submittedName>
</protein>
<dbReference type="PANTHER" id="PTHR37042:SF4">
    <property type="entry name" value="OUTER MEMBRANE PROTEIN RV1973"/>
    <property type="match status" value="1"/>
</dbReference>